<gene>
    <name evidence="1" type="ORF">D6J04_14320</name>
</gene>
<evidence type="ECO:0000313" key="1">
    <source>
        <dbReference type="EMBL" id="RJT43473.1"/>
    </source>
</evidence>
<proteinExistence type="predicted"/>
<reference evidence="1 2" key="1">
    <citation type="submission" date="2018-09" db="EMBL/GenBank/DDBJ databases">
        <title>Draft genome sequences of Legionella taurinensis isolated from water samples.</title>
        <authorList>
            <person name="Chakeri A."/>
            <person name="Allerberger F."/>
            <person name="Kundi M."/>
            <person name="Ruppitsch W."/>
            <person name="Schmid D."/>
        </authorList>
    </citation>
    <scope>NUCLEOTIDE SEQUENCE [LARGE SCALE GENOMIC DNA]</scope>
    <source>
        <strain evidence="1 2">4570-18-6</strain>
    </source>
</reference>
<dbReference type="AlphaFoldDB" id="A0A3A5L0N5"/>
<dbReference type="Proteomes" id="UP000270757">
    <property type="component" value="Unassembled WGS sequence"/>
</dbReference>
<protein>
    <submittedName>
        <fullName evidence="1">Uncharacterized protein</fullName>
    </submittedName>
</protein>
<sequence length="933" mass="107064">MLVSRIHEFLILFSNKEQPTHPGDAALIDEMGLKYSNLSPDSALKEQDINDLLDVYAKRWEGIVDGDADYTFNASGVNQPWVDLAHDLGRELKKSYLEVLMPVSKFDPDSFSKISSYPPSSLFLGDDDKTWHSVEALIKQLKLTGMLAIHDIPKDISPRILSIKEMYRLQSKTGEGLSFNLGNMQYESFWNYLLKEIAPGWKKSEDYSPQLLMALLDVLNAVEKKDRKDLRFALLNLQGEINNCSLKQAINFYGLKFNYQDKPIYLFEILVSCWKNDTDIGDKLAPVAQWLSAKNPAFISTCPAFSKSYEAIGAGAFFTLSNLEELLNQLDCRPYSHLNASLQQIKEMLKRKSTIDDEVLEHIALLYKSRWNSIIDTPNDYLRLTTDVNKAWITLAQRLAGAGLINRNYYRILIPTLSHDSDPITAVSLMAYPLTSFILADDGTQLILLTNCVNHHKTHGTFYNCNPQVPVPLTLKEEQRLKFTKFYDDYLRAEEGKSTPAIQKSTVEALAKLVNAALYPNGLIYGKEYTPKESVEAEIAYGEFSEFVRKLPEDERERLYQQKITWRQDRFTVAKILFDIQTGKSHEDSARECVAVYTKHLAKLVCDYNPQAELKKFNELKHMRAFSARRVYRSYDGIDEEEATRRILIIMVSLMTHQFNCVLAGRYNLSLWDSSNLVTKTGSELFAAIDEALKNGTNNMRFVYASIMENIIIPALQDERVRTVILRSADTNEWLQSVKNGSLFDSNRTAFDPKILIVVLSDLAIQKPELRKNIEHFIEEALHTLTQDQNNYQIWIRVNIKFVELLTRLGTQKEDVLRKLRAYKLESPHLFYEKVFDFLLYRCVYQKLKNQHGGFFTPDVEHGVQTIKNKLGDVKFNNLDDLSFNGVLKKFSEVINSNAETSQHRPFLNEYIEKKLSLEIPEKTAHSLALYSS</sequence>
<evidence type="ECO:0000313" key="2">
    <source>
        <dbReference type="Proteomes" id="UP000270757"/>
    </source>
</evidence>
<accession>A0A3A5L0N5</accession>
<organism evidence="1 2">
    <name type="scientific">Legionella taurinensis</name>
    <dbReference type="NCBI Taxonomy" id="70611"/>
    <lineage>
        <taxon>Bacteria</taxon>
        <taxon>Pseudomonadati</taxon>
        <taxon>Pseudomonadota</taxon>
        <taxon>Gammaproteobacteria</taxon>
        <taxon>Legionellales</taxon>
        <taxon>Legionellaceae</taxon>
        <taxon>Legionella</taxon>
    </lineage>
</organism>
<dbReference type="EMBL" id="QZWB01000025">
    <property type="protein sequence ID" value="RJT43473.1"/>
    <property type="molecule type" value="Genomic_DNA"/>
</dbReference>
<name>A0A3A5L0N5_9GAMM</name>
<comment type="caution">
    <text evidence="1">The sequence shown here is derived from an EMBL/GenBank/DDBJ whole genome shotgun (WGS) entry which is preliminary data.</text>
</comment>
<dbReference type="RefSeq" id="WP_120047548.1">
    <property type="nucleotide sequence ID" value="NZ_JBHTHP010000011.1"/>
</dbReference>